<evidence type="ECO:0000313" key="4">
    <source>
        <dbReference type="Proteomes" id="UP001321542"/>
    </source>
</evidence>
<dbReference type="RefSeq" id="WP_286259064.1">
    <property type="nucleotide sequence ID" value="NZ_AP018448.1"/>
</dbReference>
<accession>A0ABM8HK06</accession>
<dbReference type="Gene3D" id="3.10.180.10">
    <property type="entry name" value="2,3-Dihydroxybiphenyl 1,2-Dioxygenase, domain 1"/>
    <property type="match status" value="1"/>
</dbReference>
<name>A0ABM8HK06_9ACTN</name>
<dbReference type="PROSITE" id="PS51819">
    <property type="entry name" value="VOC"/>
    <property type="match status" value="1"/>
</dbReference>
<reference evidence="3 4" key="2">
    <citation type="journal article" date="2023" name="ChemBioChem">
        <title>Acyltransferase Domain Exchange between Two Independent Type I Polyketide Synthases in the Same Producer Strain of Macrolide Antibiotics.</title>
        <authorList>
            <person name="Kudo F."/>
            <person name="Kishikawa K."/>
            <person name="Tsuboi K."/>
            <person name="Kido T."/>
            <person name="Usui T."/>
            <person name="Hashimoto J."/>
            <person name="Shin-Ya K."/>
            <person name="Miyanaga A."/>
            <person name="Eguchi T."/>
        </authorList>
    </citation>
    <scope>NUCLEOTIDE SEQUENCE [LARGE SCALE GENOMIC DNA]</scope>
    <source>
        <strain evidence="3 4">A-8890</strain>
    </source>
</reference>
<dbReference type="SUPFAM" id="SSF54593">
    <property type="entry name" value="Glyoxalase/Bleomycin resistance protein/Dihydroxybiphenyl dioxygenase"/>
    <property type="match status" value="1"/>
</dbReference>
<organism evidence="3 4">
    <name type="scientific">Streptomyces graminofaciens</name>
    <dbReference type="NCBI Taxonomy" id="68212"/>
    <lineage>
        <taxon>Bacteria</taxon>
        <taxon>Bacillati</taxon>
        <taxon>Actinomycetota</taxon>
        <taxon>Actinomycetes</taxon>
        <taxon>Kitasatosporales</taxon>
        <taxon>Streptomycetaceae</taxon>
        <taxon>Streptomyces</taxon>
    </lineage>
</organism>
<dbReference type="Pfam" id="PF00903">
    <property type="entry name" value="Glyoxalase"/>
    <property type="match status" value="1"/>
</dbReference>
<keyword evidence="4" id="KW-1185">Reference proteome</keyword>
<feature type="region of interest" description="Disordered" evidence="1">
    <location>
        <begin position="1"/>
        <end position="22"/>
    </location>
</feature>
<dbReference type="InterPro" id="IPR029068">
    <property type="entry name" value="Glyas_Bleomycin-R_OHBP_Dase"/>
</dbReference>
<feature type="domain" description="VOC" evidence="2">
    <location>
        <begin position="1"/>
        <end position="90"/>
    </location>
</feature>
<gene>
    <name evidence="3" type="ORF">SGFS_098550</name>
</gene>
<dbReference type="InterPro" id="IPR037523">
    <property type="entry name" value="VOC_core"/>
</dbReference>
<dbReference type="CDD" id="cd06587">
    <property type="entry name" value="VOC"/>
    <property type="match status" value="1"/>
</dbReference>
<sequence length="96" mass="10441">MIVSDDSGATLELQQAANPTTTKAPDEYLRYGATGITELALTVPDIDDLFQRVKAAGVEVQTDYIWTPVPGLRSFLFYDPDGALIQAMEVSDDQST</sequence>
<feature type="compositionally biased region" description="Polar residues" evidence="1">
    <location>
        <begin position="12"/>
        <end position="22"/>
    </location>
</feature>
<evidence type="ECO:0000313" key="3">
    <source>
        <dbReference type="EMBL" id="BBC38561.1"/>
    </source>
</evidence>
<dbReference type="InterPro" id="IPR004360">
    <property type="entry name" value="Glyas_Fos-R_dOase_dom"/>
</dbReference>
<evidence type="ECO:0000256" key="1">
    <source>
        <dbReference type="SAM" id="MobiDB-lite"/>
    </source>
</evidence>
<dbReference type="EMBL" id="AP018448">
    <property type="protein sequence ID" value="BBC38561.1"/>
    <property type="molecule type" value="Genomic_DNA"/>
</dbReference>
<dbReference type="Proteomes" id="UP001321542">
    <property type="component" value="Chromosome"/>
</dbReference>
<reference evidence="3 4" key="1">
    <citation type="journal article" date="2010" name="ChemBioChem">
        <title>Cloning and characterization of the biosynthetic gene cluster of 16-membered macrolide antibiotic FD-891: involvement of a dual functional cytochrome P450 monooxygenase catalyzing epoxidation and hydroxylation.</title>
        <authorList>
            <person name="Kudo F."/>
            <person name="Motegi A."/>
            <person name="Mizoue K."/>
            <person name="Eguchi T."/>
        </authorList>
    </citation>
    <scope>NUCLEOTIDE SEQUENCE [LARGE SCALE GENOMIC DNA]</scope>
    <source>
        <strain evidence="3 4">A-8890</strain>
    </source>
</reference>
<proteinExistence type="predicted"/>
<evidence type="ECO:0000259" key="2">
    <source>
        <dbReference type="PROSITE" id="PS51819"/>
    </source>
</evidence>
<protein>
    <recommendedName>
        <fullName evidence="2">VOC domain-containing protein</fullName>
    </recommendedName>
</protein>